<dbReference type="GO" id="GO:0004190">
    <property type="term" value="F:aspartic-type endopeptidase activity"/>
    <property type="evidence" value="ECO:0007669"/>
    <property type="project" value="InterPro"/>
</dbReference>
<keyword evidence="1" id="KW-0732">Signal</keyword>
<dbReference type="AlphaFoldDB" id="A0A072ZF51"/>
<dbReference type="PROSITE" id="PS00141">
    <property type="entry name" value="ASP_PROTEASE"/>
    <property type="match status" value="1"/>
</dbReference>
<reference evidence="3 6" key="1">
    <citation type="submission" date="2017-05" db="EMBL/GenBank/DDBJ databases">
        <authorList>
            <person name="Song R."/>
            <person name="Chenine A.L."/>
            <person name="Ruprecht R.M."/>
        </authorList>
    </citation>
    <scope>NUCLEOTIDE SEQUENCE [LARGE SCALE GENOMIC DNA]</scope>
    <source>
        <strain evidence="3 6">S567_C10_BS</strain>
    </source>
</reference>
<dbReference type="Proteomes" id="UP000194857">
    <property type="component" value="Unassembled WGS sequence"/>
</dbReference>
<feature type="chain" id="PRO_5015027983" evidence="1">
    <location>
        <begin position="20"/>
        <end position="214"/>
    </location>
</feature>
<evidence type="ECO:0000313" key="6">
    <source>
        <dbReference type="Proteomes" id="UP000194857"/>
    </source>
</evidence>
<gene>
    <name evidence="3" type="ORF">CAZ10_30465</name>
    <name evidence="2" type="ORF">GUL26_25340</name>
    <name evidence="4" type="ORF">IPC1295_30580</name>
    <name evidence="5" type="ORF">L4V69_08080</name>
</gene>
<evidence type="ECO:0000313" key="8">
    <source>
        <dbReference type="Proteomes" id="UP000644192"/>
    </source>
</evidence>
<dbReference type="EMBL" id="CP136986">
    <property type="protein sequence ID" value="WOS79087.1"/>
    <property type="molecule type" value="Genomic_DNA"/>
</dbReference>
<evidence type="ECO:0000313" key="4">
    <source>
        <dbReference type="EMBL" id="RPM04539.1"/>
    </source>
</evidence>
<evidence type="ECO:0000313" key="5">
    <source>
        <dbReference type="EMBL" id="WOS79087.1"/>
    </source>
</evidence>
<accession>A0A1S1C2D1</accession>
<dbReference type="Proteomes" id="UP000284767">
    <property type="component" value="Unassembled WGS sequence"/>
</dbReference>
<organism evidence="2 8">
    <name type="scientific">Pseudomonas aeruginosa</name>
    <dbReference type="NCBI Taxonomy" id="287"/>
    <lineage>
        <taxon>Bacteria</taxon>
        <taxon>Pseudomonadati</taxon>
        <taxon>Pseudomonadota</taxon>
        <taxon>Gammaproteobacteria</taxon>
        <taxon>Pseudomonadales</taxon>
        <taxon>Pseudomonadaceae</taxon>
        <taxon>Pseudomonas</taxon>
    </lineage>
</organism>
<dbReference type="Proteomes" id="UP001297540">
    <property type="component" value="Chromosome"/>
</dbReference>
<keyword evidence="2" id="KW-0645">Protease</keyword>
<evidence type="ECO:0000313" key="7">
    <source>
        <dbReference type="Proteomes" id="UP000284767"/>
    </source>
</evidence>
<dbReference type="InterPro" id="IPR001969">
    <property type="entry name" value="Aspartic_peptidase_AS"/>
</dbReference>
<dbReference type="NCBIfam" id="TIGR02281">
    <property type="entry name" value="clan_AA_DTGA"/>
    <property type="match status" value="1"/>
</dbReference>
<reference evidence="4 7" key="3">
    <citation type="submission" date="2019-01" db="EMBL/GenBank/DDBJ databases">
        <title>The Pseudomonas aeruginosa pan-genome provides new insights on its population structure, horizontal gene transfer and pathogenicity.</title>
        <authorList>
            <person name="Freschi L."/>
            <person name="Vincent A.T."/>
            <person name="Jeukens J."/>
            <person name="Emond-Rheault J.-G."/>
            <person name="Kukavica-Ibrulj I."/>
            <person name="Dupont M.-J."/>
            <person name="Charette S.J."/>
            <person name="Boyle B."/>
            <person name="Levesque R.C."/>
        </authorList>
    </citation>
    <scope>NUCLEOTIDE SEQUENCE [LARGE SCALE GENOMIC DNA]</scope>
    <source>
        <strain evidence="4 7">PA-W36</strain>
    </source>
</reference>
<dbReference type="EMBL" id="WXZT01000021">
    <property type="protein sequence ID" value="MZZ15590.1"/>
    <property type="molecule type" value="Genomic_DNA"/>
</dbReference>
<dbReference type="RefSeq" id="WP_003093301.1">
    <property type="nucleotide sequence ID" value="NZ_AP014622.1"/>
</dbReference>
<dbReference type="InterPro" id="IPR034122">
    <property type="entry name" value="Retropepsin-like_bacterial"/>
</dbReference>
<dbReference type="KEGG" id="paeb:NCGM1900_0913"/>
<sequence>MLRLCVALFSSVLALSSLAAPQVFVVGLFPGAAVLNVDGQRKLVRVGQTGPQGVQVVSADSRKAVLRIDGVERTYELSREYNEAGYSAPQRQSFSIARGTGGHYWVAGSVNGQNMQFLVDTGATSIAMNENEARRLGIDYRVDGKPMVASTASGTSRGWRVTLDRVKIGGIELLGVEAAVIEGGYPTEALLGMSFLNRVRWREEQGMLLIEAKH</sequence>
<evidence type="ECO:0000313" key="2">
    <source>
        <dbReference type="EMBL" id="MZZ15590.1"/>
    </source>
</evidence>
<dbReference type="OMA" id="VMMNTAN"/>
<dbReference type="SUPFAM" id="SSF50630">
    <property type="entry name" value="Acid proteases"/>
    <property type="match status" value="1"/>
</dbReference>
<dbReference type="InterPro" id="IPR021109">
    <property type="entry name" value="Peptidase_aspartic_dom_sf"/>
</dbReference>
<dbReference type="Proteomes" id="UP000644192">
    <property type="component" value="Unassembled WGS sequence"/>
</dbReference>
<dbReference type="SMR" id="A0A072ZF51"/>
<reference evidence="2" key="4">
    <citation type="submission" date="2020-01" db="EMBL/GenBank/DDBJ databases">
        <title>Bacteria Cultured from War Wounds Associated with the Conflict in Eastern Ukraine.</title>
        <authorList>
            <person name="Snesrud E."/>
            <person name="Galac M.R."/>
            <person name="Mc Gann P."/>
            <person name="Valentine K."/>
            <person name="Viacheslav K."/>
        </authorList>
    </citation>
    <scope>NUCLEOTIDE SEQUENCE</scope>
    <source>
        <strain evidence="2">VNMU148</strain>
    </source>
</reference>
<accession>A0A072ZF51</accession>
<keyword evidence="2" id="KW-0378">Hydrolase</keyword>
<dbReference type="GO" id="GO:0006508">
    <property type="term" value="P:proteolysis"/>
    <property type="evidence" value="ECO:0007669"/>
    <property type="project" value="UniProtKB-KW"/>
</dbReference>
<name>A0A072ZF51_PSEAI</name>
<dbReference type="EC" id="3.4.23.-" evidence="2"/>
<reference evidence="5" key="5">
    <citation type="submission" date="2023-06" db="EMBL/GenBank/DDBJ databases">
        <authorList>
            <consortium name="Clinical and Environmental Microbiology Branch: Whole genome sequencing antimicrobial resistance pathogens in the healthcare setting"/>
        </authorList>
    </citation>
    <scope>NUCLEOTIDE SEQUENCE</scope>
    <source>
        <strain evidence="5">2021CK-01020</strain>
    </source>
</reference>
<dbReference type="InterPro" id="IPR011969">
    <property type="entry name" value="Clan_AA_Asp_peptidase_C"/>
</dbReference>
<evidence type="ECO:0000313" key="3">
    <source>
        <dbReference type="EMBL" id="OTI56138.1"/>
    </source>
</evidence>
<reference evidence="5" key="6">
    <citation type="submission" date="2023-10" db="EMBL/GenBank/DDBJ databases">
        <title>Pathogen: clinical or host-associated sample.</title>
        <authorList>
            <person name="Hergert J."/>
            <person name="Casey R."/>
            <person name="Wagner J."/>
            <person name="Young E.L."/>
            <person name="Oakeson K.F."/>
        </authorList>
    </citation>
    <scope>NUCLEOTIDE SEQUENCE</scope>
    <source>
        <strain evidence="5">2021CK-01020</strain>
    </source>
</reference>
<dbReference type="EMBL" id="NFFZ01000023">
    <property type="protein sequence ID" value="OTI56138.1"/>
    <property type="molecule type" value="Genomic_DNA"/>
</dbReference>
<dbReference type="EMBL" id="NSNE01000028">
    <property type="protein sequence ID" value="RPM04539.1"/>
    <property type="molecule type" value="Genomic_DNA"/>
</dbReference>
<dbReference type="Gene3D" id="2.40.70.10">
    <property type="entry name" value="Acid Proteases"/>
    <property type="match status" value="1"/>
</dbReference>
<dbReference type="CDD" id="cd05483">
    <property type="entry name" value="retropepsin_like_bacteria"/>
    <property type="match status" value="1"/>
</dbReference>
<feature type="signal peptide" evidence="1">
    <location>
        <begin position="1"/>
        <end position="19"/>
    </location>
</feature>
<protein>
    <submittedName>
        <fullName evidence="3">Aspartyl protease</fullName>
    </submittedName>
    <submittedName>
        <fullName evidence="2">TIGR02281 family clan AA aspartic protease</fullName>
        <ecNumber evidence="2">3.4.23.-</ecNumber>
    </submittedName>
</protein>
<reference evidence="4 7" key="2">
    <citation type="submission" date="2017-08" db="EMBL/GenBank/DDBJ databases">
        <authorList>
            <person name="Feschi L."/>
            <person name="Jeukens J."/>
            <person name="Emond-Rheault J.-G."/>
            <person name="Kukavica-Ibrulj I."/>
            <person name="Boyle B."/>
            <person name="Levesque R.C."/>
        </authorList>
    </citation>
    <scope>NUCLEOTIDE SEQUENCE [LARGE SCALE GENOMIC DNA]</scope>
    <source>
        <strain evidence="4 7">PA-W36</strain>
    </source>
</reference>
<evidence type="ECO:0000256" key="1">
    <source>
        <dbReference type="SAM" id="SignalP"/>
    </source>
</evidence>
<proteinExistence type="predicted"/>
<dbReference type="Pfam" id="PF13975">
    <property type="entry name" value="gag-asp_proteas"/>
    <property type="match status" value="1"/>
</dbReference>